<feature type="domain" description="ABC transporter" evidence="11">
    <location>
        <begin position="346"/>
        <end position="576"/>
    </location>
</feature>
<evidence type="ECO:0000256" key="6">
    <source>
        <dbReference type="ARBA" id="ARBA00022741"/>
    </source>
</evidence>
<keyword evidence="5 10" id="KW-0812">Transmembrane</keyword>
<dbReference type="Gene3D" id="1.20.1560.10">
    <property type="entry name" value="ABC transporter type 1, transmembrane domain"/>
    <property type="match status" value="1"/>
</dbReference>
<dbReference type="GO" id="GO:0015421">
    <property type="term" value="F:ABC-type oligopeptide transporter activity"/>
    <property type="evidence" value="ECO:0007669"/>
    <property type="project" value="TreeGrafter"/>
</dbReference>
<dbReference type="SUPFAM" id="SSF90123">
    <property type="entry name" value="ABC transporter transmembrane region"/>
    <property type="match status" value="1"/>
</dbReference>
<dbReference type="AlphaFoldDB" id="A0A2P2CAM3"/>
<proteinExistence type="predicted"/>
<evidence type="ECO:0000259" key="11">
    <source>
        <dbReference type="PROSITE" id="PS50893"/>
    </source>
</evidence>
<keyword evidence="6" id="KW-0547">Nucleotide-binding</keyword>
<dbReference type="InterPro" id="IPR003439">
    <property type="entry name" value="ABC_transporter-like_ATP-bd"/>
</dbReference>
<keyword evidence="4" id="KW-0997">Cell inner membrane</keyword>
<dbReference type="InterPro" id="IPR011527">
    <property type="entry name" value="ABC1_TM_dom"/>
</dbReference>
<accession>A0A2P2CAM3</accession>
<dbReference type="FunFam" id="3.40.50.300:FF:001001">
    <property type="entry name" value="Multidrug ABC transporter ATP-binding protein"/>
    <property type="match status" value="1"/>
</dbReference>
<evidence type="ECO:0000256" key="8">
    <source>
        <dbReference type="ARBA" id="ARBA00022989"/>
    </source>
</evidence>
<dbReference type="GO" id="GO:0016020">
    <property type="term" value="C:membrane"/>
    <property type="evidence" value="ECO:0007669"/>
    <property type="project" value="UniProtKB-SubCell"/>
</dbReference>
<keyword evidence="3" id="KW-1003">Cell membrane</keyword>
<dbReference type="Pfam" id="PF00664">
    <property type="entry name" value="ABC_membrane"/>
    <property type="match status" value="1"/>
</dbReference>
<dbReference type="GO" id="GO:0005524">
    <property type="term" value="F:ATP binding"/>
    <property type="evidence" value="ECO:0007669"/>
    <property type="project" value="UniProtKB-KW"/>
</dbReference>
<dbReference type="PROSITE" id="PS50929">
    <property type="entry name" value="ABC_TM1F"/>
    <property type="match status" value="1"/>
</dbReference>
<comment type="subcellular location">
    <subcellularLocation>
        <location evidence="1">Membrane</location>
        <topology evidence="1">Multi-pass membrane protein</topology>
    </subcellularLocation>
</comment>
<dbReference type="SUPFAM" id="SSF52540">
    <property type="entry name" value="P-loop containing nucleoside triphosphate hydrolases"/>
    <property type="match status" value="1"/>
</dbReference>
<protein>
    <submittedName>
        <fullName evidence="13">Putative ABC transporter permease/ATP-binding protein</fullName>
    </submittedName>
</protein>
<feature type="domain" description="ABC transmembrane type-1" evidence="12">
    <location>
        <begin position="30"/>
        <end position="312"/>
    </location>
</feature>
<dbReference type="InterPro" id="IPR027417">
    <property type="entry name" value="P-loop_NTPase"/>
</dbReference>
<dbReference type="PANTHER" id="PTHR43394:SF1">
    <property type="entry name" value="ATP-BINDING CASSETTE SUB-FAMILY B MEMBER 10, MITOCHONDRIAL"/>
    <property type="match status" value="1"/>
</dbReference>
<feature type="transmembrane region" description="Helical" evidence="10">
    <location>
        <begin position="28"/>
        <end position="49"/>
    </location>
</feature>
<evidence type="ECO:0000256" key="1">
    <source>
        <dbReference type="ARBA" id="ARBA00004141"/>
    </source>
</evidence>
<dbReference type="InterPro" id="IPR003593">
    <property type="entry name" value="AAA+_ATPase"/>
</dbReference>
<evidence type="ECO:0000256" key="10">
    <source>
        <dbReference type="SAM" id="Phobius"/>
    </source>
</evidence>
<dbReference type="Gene3D" id="3.40.50.300">
    <property type="entry name" value="P-loop containing nucleotide triphosphate hydrolases"/>
    <property type="match status" value="1"/>
</dbReference>
<evidence type="ECO:0000313" key="13">
    <source>
        <dbReference type="EMBL" id="CUR59047.1"/>
    </source>
</evidence>
<gene>
    <name evidence="13" type="ORF">NOCA1170037</name>
</gene>
<evidence type="ECO:0000256" key="7">
    <source>
        <dbReference type="ARBA" id="ARBA00022840"/>
    </source>
</evidence>
<evidence type="ECO:0000259" key="12">
    <source>
        <dbReference type="PROSITE" id="PS50929"/>
    </source>
</evidence>
<reference evidence="13" key="1">
    <citation type="submission" date="2015-08" db="EMBL/GenBank/DDBJ databases">
        <authorList>
            <person name="Babu N.S."/>
            <person name="Beckwith C.J."/>
            <person name="Beseler K.G."/>
            <person name="Brison A."/>
            <person name="Carone J.V."/>
            <person name="Caskin T.P."/>
            <person name="Diamond M."/>
            <person name="Durham M.E."/>
            <person name="Foxe J.M."/>
            <person name="Go M."/>
            <person name="Henderson B.A."/>
            <person name="Jones I.B."/>
            <person name="McGettigan J.A."/>
            <person name="Micheletti S.J."/>
            <person name="Nasrallah M.E."/>
            <person name="Ortiz D."/>
            <person name="Piller C.R."/>
            <person name="Privatt S.R."/>
            <person name="Schneider S.L."/>
            <person name="Sharp S."/>
            <person name="Smith T.C."/>
            <person name="Stanton J.D."/>
            <person name="Ullery H.E."/>
            <person name="Wilson R.J."/>
            <person name="Serrano M.G."/>
            <person name="Buck G."/>
            <person name="Lee V."/>
            <person name="Wang Y."/>
            <person name="Carvalho R."/>
            <person name="Voegtly L."/>
            <person name="Shi R."/>
            <person name="Duckworth R."/>
            <person name="Johnson A."/>
            <person name="Loviza R."/>
            <person name="Walstead R."/>
            <person name="Shah Z."/>
            <person name="Kiflezghi M."/>
            <person name="Wade K."/>
            <person name="Ball S.L."/>
            <person name="Bradley K.W."/>
            <person name="Asai D.J."/>
            <person name="Bowman C.A."/>
            <person name="Russell D.A."/>
            <person name="Pope W.H."/>
            <person name="Jacobs-Sera D."/>
            <person name="Hendrix R.W."/>
            <person name="Hatfull G.F."/>
        </authorList>
    </citation>
    <scope>NUCLEOTIDE SEQUENCE</scope>
</reference>
<name>A0A2P2CAM3_9ZZZZ</name>
<evidence type="ECO:0000256" key="4">
    <source>
        <dbReference type="ARBA" id="ARBA00022519"/>
    </source>
</evidence>
<evidence type="ECO:0000256" key="3">
    <source>
        <dbReference type="ARBA" id="ARBA00022475"/>
    </source>
</evidence>
<dbReference type="InterPro" id="IPR039421">
    <property type="entry name" value="Type_1_exporter"/>
</dbReference>
<keyword evidence="8 10" id="KW-1133">Transmembrane helix</keyword>
<sequence>MSAQSLPVAEPGEVRRAAWRLIRSDRTAFVVVLLTNCAAAGAGLVGPWLLGKIVNEVQAGAGVATIDRWGLLVVLAAAAQLLIGHQARRLGYRFGERTAARLREQLADRLMRIPARAAEGAGTGDLTSRATADAGLVSFALRDAAPEMVFALAQALIIIVAVVVLSPVLGVVGLVALVAIPVVLRWYLRRARSAYLAQAAASAEVADVLAGTAAGARTVEALGLQKRRAADCTSAIAAATAAQLRTLRLRSVFFPTIDASTSLAVGAAFGVGGLLYLDHQLSLGTVVAVVLYLRQLTTPIDTILIWVETLQSSAASFARIEGLASSAEPPRRGAEGVTDVPTNQDIVVTDVRYAYDGSDVLHGVDLDVRAGENLAVVGTSGAGKTTLGRLIAGIDRPRSGRVTVGGVDVADLAPEQLRKHVVLVTQEHHVFADSLRDNLTIAAPHATDDDLLEALDVLGADWFDDLPEGLDTDLGTHPLGSAQAQHVALARVLLADPHTLVLDEATALLDPATARRTEQALAATIQGRTIIAIAHRLQTARDADRIAVMEGGRITELGHHDDLVATATSYAVLWGTWNADTSHDRTADHD</sequence>
<organism evidence="13">
    <name type="scientific">metagenome</name>
    <dbReference type="NCBI Taxonomy" id="256318"/>
    <lineage>
        <taxon>unclassified sequences</taxon>
        <taxon>metagenomes</taxon>
    </lineage>
</organism>
<keyword evidence="2" id="KW-0813">Transport</keyword>
<evidence type="ECO:0000256" key="2">
    <source>
        <dbReference type="ARBA" id="ARBA00022448"/>
    </source>
</evidence>
<feature type="transmembrane region" description="Helical" evidence="10">
    <location>
        <begin position="69"/>
        <end position="87"/>
    </location>
</feature>
<dbReference type="Pfam" id="PF00005">
    <property type="entry name" value="ABC_tran"/>
    <property type="match status" value="1"/>
</dbReference>
<dbReference type="PANTHER" id="PTHR43394">
    <property type="entry name" value="ATP-DEPENDENT PERMEASE MDL1, MITOCHONDRIAL"/>
    <property type="match status" value="1"/>
</dbReference>
<dbReference type="CDD" id="cd07346">
    <property type="entry name" value="ABC_6TM_exporters"/>
    <property type="match status" value="1"/>
</dbReference>
<dbReference type="InterPro" id="IPR036640">
    <property type="entry name" value="ABC1_TM_sf"/>
</dbReference>
<keyword evidence="9 10" id="KW-0472">Membrane</keyword>
<evidence type="ECO:0000256" key="5">
    <source>
        <dbReference type="ARBA" id="ARBA00022692"/>
    </source>
</evidence>
<keyword evidence="7 13" id="KW-0067">ATP-binding</keyword>
<dbReference type="EMBL" id="CZKB01000009">
    <property type="protein sequence ID" value="CUR59047.1"/>
    <property type="molecule type" value="Genomic_DNA"/>
</dbReference>
<evidence type="ECO:0000256" key="9">
    <source>
        <dbReference type="ARBA" id="ARBA00023136"/>
    </source>
</evidence>
<dbReference type="PROSITE" id="PS50893">
    <property type="entry name" value="ABC_TRANSPORTER_2"/>
    <property type="match status" value="1"/>
</dbReference>
<dbReference type="SMART" id="SM00382">
    <property type="entry name" value="AAA"/>
    <property type="match status" value="1"/>
</dbReference>
<dbReference type="GO" id="GO:0016887">
    <property type="term" value="F:ATP hydrolysis activity"/>
    <property type="evidence" value="ECO:0007669"/>
    <property type="project" value="InterPro"/>
</dbReference>